<dbReference type="InterPro" id="IPR029021">
    <property type="entry name" value="Prot-tyrosine_phosphatase-like"/>
</dbReference>
<dbReference type="InterPro" id="IPR036691">
    <property type="entry name" value="Endo/exonu/phosph_ase_sf"/>
</dbReference>
<name>A0A2N9EF84_FAGSY</name>
<gene>
    <name evidence="3" type="ORF">FSB_LOCUS5519</name>
</gene>
<dbReference type="Pfam" id="PF14566">
    <property type="entry name" value="PTPlike_phytase"/>
    <property type="match status" value="4"/>
</dbReference>
<feature type="transmembrane region" description="Helical" evidence="2">
    <location>
        <begin position="2471"/>
        <end position="2489"/>
    </location>
</feature>
<dbReference type="FunFam" id="3.90.190.10:FF:000047">
    <property type="entry name" value="Paladin isoform A"/>
    <property type="match status" value="1"/>
</dbReference>
<dbReference type="EMBL" id="OIVN01000284">
    <property type="protein sequence ID" value="SPC77637.1"/>
    <property type="molecule type" value="Genomic_DNA"/>
</dbReference>
<dbReference type="PANTHER" id="PTHR23339">
    <property type="entry name" value="TYROSINE SPECIFIC PROTEIN PHOSPHATASE AND DUAL SPECIFICITY PROTEIN PHOSPHATASE"/>
    <property type="match status" value="1"/>
</dbReference>
<dbReference type="SUPFAM" id="SSF52799">
    <property type="entry name" value="(Phosphotyrosine protein) phosphatases II"/>
    <property type="match status" value="4"/>
</dbReference>
<keyword evidence="2" id="KW-0812">Transmembrane</keyword>
<feature type="transmembrane region" description="Helical" evidence="2">
    <location>
        <begin position="2302"/>
        <end position="2326"/>
    </location>
</feature>
<dbReference type="Gene3D" id="3.60.10.10">
    <property type="entry name" value="Endonuclease/exonuclease/phosphatase"/>
    <property type="match status" value="1"/>
</dbReference>
<organism evidence="3">
    <name type="scientific">Fagus sylvatica</name>
    <name type="common">Beechnut</name>
    <dbReference type="NCBI Taxonomy" id="28930"/>
    <lineage>
        <taxon>Eukaryota</taxon>
        <taxon>Viridiplantae</taxon>
        <taxon>Streptophyta</taxon>
        <taxon>Embryophyta</taxon>
        <taxon>Tracheophyta</taxon>
        <taxon>Spermatophyta</taxon>
        <taxon>Magnoliopsida</taxon>
        <taxon>eudicotyledons</taxon>
        <taxon>Gunneridae</taxon>
        <taxon>Pentapetalae</taxon>
        <taxon>rosids</taxon>
        <taxon>fabids</taxon>
        <taxon>Fagales</taxon>
        <taxon>Fagaceae</taxon>
        <taxon>Fagus</taxon>
    </lineage>
</organism>
<proteinExistence type="predicted"/>
<dbReference type="FunFam" id="3.90.190.10:FF:000076">
    <property type="entry name" value="Paladin isoform B"/>
    <property type="match status" value="1"/>
</dbReference>
<dbReference type="SMART" id="SM01301">
    <property type="entry name" value="PTPlike_phytase"/>
    <property type="match status" value="3"/>
</dbReference>
<keyword evidence="2" id="KW-1133">Transmembrane helix</keyword>
<keyword evidence="2" id="KW-0472">Membrane</keyword>
<dbReference type="SUPFAM" id="SSF56219">
    <property type="entry name" value="DNase I-like"/>
    <property type="match status" value="1"/>
</dbReference>
<dbReference type="Gene3D" id="3.90.190.10">
    <property type="entry name" value="Protein tyrosine phosphatase superfamily"/>
    <property type="match status" value="4"/>
</dbReference>
<protein>
    <submittedName>
        <fullName evidence="3">Uncharacterized protein</fullName>
    </submittedName>
</protein>
<evidence type="ECO:0000256" key="1">
    <source>
        <dbReference type="SAM" id="MobiDB-lite"/>
    </source>
</evidence>
<sequence length="2491" mass="279947">MSVQKEPNQVMKLRGGSVLGKKTILKSDHFPGCQNKRLSPQIDGAPNYRQAASLHVHGVAIPKIVGIRNVLKHIGAQKDGKRTQVLWINLREEPVVYINGRPFVLRDVEQPFSNLEYTMMVGYVGDNISEVFLGNGSAPTPSPPNPLPTSFKSATFAPNAAMALSPTISHALPLTTLTPLSPALPSIHPIPQLHFPSSTLNNPLPHSHTLHQPPQSKPTKPKTSEVRGTPFHIDSMIFTLGFDGGRVDPYHIMERRGRFKGSLWLGIKGLRWALGELGKLNLISLIQNGIFEFMRDGYHTLEFSCLSNRGGRFMELLEYHGGSQRGNIRVPKGWQEKAATHLVNWDIVCSPINHGGLGVRKIAVFNKALLGKWLWRFGLEESRLWCRVIASKYGVNSRGWSTKSIRGSHGCGLWRSINSGCFSGFVCVCIQSSSLKDVFPDLYACASNRQATIASNLIRSALGSRPEWNVHFVRNFNDWEVEWVASFFELLHAHTAFKEGGNGLRWRLKSNGAFDIRSFYLALRDNQPVTFPWKAIWGVHAPRRVAFFAWSASWGRGVLDLFFGWYNGLGKFHSKVWNMVPPWEVFGEAIVEVHPREVLGELLVDGEADEAGVATLAFEPKSMAQSDTEEDDEVRCTSLEAEELDPLDISSLSLVRVDLAVGVLVVVEDVVDGVESSRMALDLMYSPPIDNGKVLVSAELDEDLQSPLVCTPLAILDPLDTKGSKRSKWVNRQYRGICKLMGFPIDSHEQQCLDLLRRIEATRATKKCEMGSQKVIPSGSKGETKLDRVDWRLFQSIWVNRFVGWVMLNTVNTAGGIVLLWDKRVLELTDSKVGTFSVTCCWKGLADGFEWVGLGVYGPNRDDLWSDLWEELMGVHQQWPHPWCVFEDLNLVDLSLNGGCYTWSSGLANPSMSWIDRVLVTPEWEEQYPNVVQKLMPRPLSDHSAILLEAGACTSSVQFSVLVNGYPEGFFGSLRGLRQGDPLSPLLFLLVMEVLSRMPKKVETEGLLQGFRAGGASGGLFTGLRVNMTKSEMVPGPHTKRSRFGIISWRRWKGAHRIEKLQRNFLWGGLGDEFKHHLVNWDTVCTPKEKGGLGVRSLVLFNKALLGKWMWSFALEEHHLWRRVLVAKFGTEAGRWRTKSSRDLYGCGLWKGIMLDWQDYSQHVEFVAGQGNQVRFWKDKWCGDDALMDRFPILFSCSTHCDATIESVLSRPNLRGVREWNVSFVRGFNDWEVDVVVEFFAFLNSIAVPNEGADGLRWKLCKDGVFDSQSFYLALSARTGVRFVWKSIWAAKAPPRVTFFIWTAAWGRILTCDNLMCHGYTMVGCCCMCCCDGETVHHLGINRARVEQMEARLKEDILMEAARYGNKILVTDELPDGQMVDQWEPVSCDSVKTPLEVYEELQVEGYLVDYERVPVTDEKSPKETDFDILVHQISQANLNTEIIFNCQMGRGRTTTGMVIATLIYLNRIGASGIPRTNSIGTVSDSGANVNDHLPNSEEAIRRGEYAVIRSLIRALEGGVEGKRQVDKVIDKCASMQNLREAIATYRSSILRQPDEMKREASLSFFVEYLERYYFLICFAVYIHSERAALRSSSFGHSSFADWMRARPELYSIIRRLLRRDPMGALGYATLKPSLMKIAESADGRPCEMGVVAARRNGEVLGSQTVLKSDHCPGCHNTSLPERVEGAPNFREVPGFPVYGVANPTIDGILSVIQRIGSSKGGRPVFWHNMREEPVIYINGKPFVLREVERPYKNMLEYTGIDRERVEGMEARLKEDILREAEHYGDAIMVIHETDDGQIFDAWEHVSSDSIQTPLEVFKSLEANGFPIKYARVPITDGKAPKSSDFDTLALNIASASKDTAFVFNCQMGRGRTTTGTVIACLLKLRIDYGRPIKILVDDKTREDMNGGSSSGEDTGGSVASSTACITKIKSEKEQGRVFGINDILLLWTITRLFDNGVECREALDAIIDRCSALQNIRQAVLQYRKVFNQQHVEPRVRRVALNRGAEYLERYFRLIAFAAYLGSEAFDGFCGQGESRMTFKNWLHQRPEVQAMKWSIRLRPGRFFTVPEELRAPHESQHGDAVMDAIVKSRNGSVLGKGSILKMYFFPGQRTSSHIQIHGAPHVYKVDEFSVYSMATPTIAGAKEMLAYLGAKPKSEGSVAHKVILTDLREEAVVYINGTPFVLRELNKPVDTLKHVGITGPVVEHMEARLKEDILSEVRCSGGRMLLHREECSPALNQSSVIGYWENILADDVKTPAEVYAALKDEGYNITYRRIPLTREREALAYDVDAIQYCKDDAAGCYLFVSHTGFGGVAYAMAIICVKLGAEANFASKIPESMVITNLHSTNEENLASRASDEEARRMGDYRDILSLTRVLMHGPQSKSDVDIVIERCKGAGHLRDDILHYSRELEKFSNGDDEQRAYLMDMGIKALRLVHVPQQFSLMPGLFYSFFGWVYSSYTNSLWVDYWQRWFALVHGGYLIALFPRACFYY</sequence>
<evidence type="ECO:0000313" key="3">
    <source>
        <dbReference type="EMBL" id="SPC77637.1"/>
    </source>
</evidence>
<dbReference type="InterPro" id="IPR050561">
    <property type="entry name" value="PTP"/>
</dbReference>
<accession>A0A2N9EF84</accession>
<evidence type="ECO:0000256" key="2">
    <source>
        <dbReference type="SAM" id="Phobius"/>
    </source>
</evidence>
<dbReference type="CDD" id="cd14496">
    <property type="entry name" value="PTP_paladin"/>
    <property type="match status" value="1"/>
</dbReference>
<feature type="transmembrane region" description="Helical" evidence="2">
    <location>
        <begin position="2441"/>
        <end position="2459"/>
    </location>
</feature>
<reference evidence="3" key="1">
    <citation type="submission" date="2018-02" db="EMBL/GenBank/DDBJ databases">
        <authorList>
            <person name="Cohen D.B."/>
            <person name="Kent A.D."/>
        </authorList>
    </citation>
    <scope>NUCLEOTIDE SEQUENCE</scope>
</reference>
<feature type="region of interest" description="Disordered" evidence="1">
    <location>
        <begin position="201"/>
        <end position="226"/>
    </location>
</feature>